<dbReference type="PANTHER" id="PTHR45527:SF10">
    <property type="entry name" value="PYOCHELIN SYNTHASE PCHF"/>
    <property type="match status" value="1"/>
</dbReference>
<evidence type="ECO:0000259" key="9">
    <source>
        <dbReference type="PROSITE" id="PS50075"/>
    </source>
</evidence>
<feature type="domain" description="Carrier" evidence="9">
    <location>
        <begin position="1042"/>
        <end position="1117"/>
    </location>
</feature>
<organism evidence="10 11">
    <name type="scientific">Saccharopolyspora spinosa</name>
    <dbReference type="NCBI Taxonomy" id="60894"/>
    <lineage>
        <taxon>Bacteria</taxon>
        <taxon>Bacillati</taxon>
        <taxon>Actinomycetota</taxon>
        <taxon>Actinomycetes</taxon>
        <taxon>Pseudonocardiales</taxon>
        <taxon>Pseudonocardiaceae</taxon>
        <taxon>Saccharopolyspora</taxon>
    </lineage>
</organism>
<evidence type="ECO:0000256" key="7">
    <source>
        <dbReference type="ARBA" id="ARBA00022598"/>
    </source>
</evidence>
<evidence type="ECO:0000256" key="3">
    <source>
        <dbReference type="ARBA" id="ARBA00007380"/>
    </source>
</evidence>
<dbReference type="InterPro" id="IPR057737">
    <property type="entry name" value="Condensation_MtbB-like"/>
</dbReference>
<evidence type="ECO:0000313" key="10">
    <source>
        <dbReference type="EMBL" id="PKW16455.1"/>
    </source>
</evidence>
<dbReference type="Pfam" id="PF00550">
    <property type="entry name" value="PP-binding"/>
    <property type="match status" value="3"/>
</dbReference>
<dbReference type="FunFam" id="3.30.559.30:FF:000006">
    <property type="entry name" value="Yersiniabactin polyketide/non-ribosomal peptide synthetase"/>
    <property type="match status" value="2"/>
</dbReference>
<dbReference type="InterPro" id="IPR006162">
    <property type="entry name" value="Ppantetheine_attach_site"/>
</dbReference>
<dbReference type="PROSITE" id="PS00012">
    <property type="entry name" value="PHOSPHOPANTETHEINE"/>
    <property type="match status" value="2"/>
</dbReference>
<evidence type="ECO:0000256" key="1">
    <source>
        <dbReference type="ARBA" id="ARBA00001957"/>
    </source>
</evidence>
<reference evidence="10" key="1">
    <citation type="submission" date="2017-12" db="EMBL/GenBank/DDBJ databases">
        <title>Sequencing the genomes of 1000 Actinobacteria strains.</title>
        <authorList>
            <person name="Klenk H.-P."/>
        </authorList>
    </citation>
    <scope>NUCLEOTIDE SEQUENCE [LARGE SCALE GENOMIC DNA]</scope>
    <source>
        <strain evidence="10">DSM 44228</strain>
    </source>
</reference>
<evidence type="ECO:0000256" key="6">
    <source>
        <dbReference type="ARBA" id="ARBA00022553"/>
    </source>
</evidence>
<accession>A0A2N3Y0L3</accession>
<dbReference type="PROSITE" id="PS00455">
    <property type="entry name" value="AMP_BINDING"/>
    <property type="match status" value="2"/>
</dbReference>
<dbReference type="SMART" id="SM00823">
    <property type="entry name" value="PKS_PP"/>
    <property type="match status" value="3"/>
</dbReference>
<evidence type="ECO:0000256" key="2">
    <source>
        <dbReference type="ARBA" id="ARBA00005102"/>
    </source>
</evidence>
<keyword evidence="5" id="KW-0596">Phosphopantetheine</keyword>
<protein>
    <recommendedName>
        <fullName evidence="4">Phenyloxazoline synthase MbtB</fullName>
    </recommendedName>
    <alternativeName>
        <fullName evidence="8">Mycobactin synthetase protein B</fullName>
    </alternativeName>
</protein>
<dbReference type="InterPro" id="IPR025110">
    <property type="entry name" value="AMP-bd_C"/>
</dbReference>
<evidence type="ECO:0000256" key="5">
    <source>
        <dbReference type="ARBA" id="ARBA00022450"/>
    </source>
</evidence>
<dbReference type="GO" id="GO:0031177">
    <property type="term" value="F:phosphopantetheine binding"/>
    <property type="evidence" value="ECO:0007669"/>
    <property type="project" value="InterPro"/>
</dbReference>
<dbReference type="Pfam" id="PF00668">
    <property type="entry name" value="Condensation"/>
    <property type="match status" value="2"/>
</dbReference>
<dbReference type="GO" id="GO:0005737">
    <property type="term" value="C:cytoplasm"/>
    <property type="evidence" value="ECO:0007669"/>
    <property type="project" value="TreeGrafter"/>
</dbReference>
<dbReference type="RefSeq" id="WP_010314804.1">
    <property type="nucleotide sequence ID" value="NZ_CP061007.1"/>
</dbReference>
<dbReference type="GO" id="GO:0000036">
    <property type="term" value="F:acyl carrier activity"/>
    <property type="evidence" value="ECO:0007669"/>
    <property type="project" value="TreeGrafter"/>
</dbReference>
<comment type="cofactor">
    <cofactor evidence="1">
        <name>pantetheine 4'-phosphate</name>
        <dbReference type="ChEBI" id="CHEBI:47942"/>
    </cofactor>
</comment>
<dbReference type="PANTHER" id="PTHR45527">
    <property type="entry name" value="NONRIBOSOMAL PEPTIDE SYNTHETASE"/>
    <property type="match status" value="1"/>
</dbReference>
<dbReference type="SUPFAM" id="SSF56801">
    <property type="entry name" value="Acetyl-CoA synthetase-like"/>
    <property type="match status" value="2"/>
</dbReference>
<evidence type="ECO:0000256" key="8">
    <source>
        <dbReference type="ARBA" id="ARBA00033440"/>
    </source>
</evidence>
<dbReference type="Proteomes" id="UP000233786">
    <property type="component" value="Unassembled WGS sequence"/>
</dbReference>
<dbReference type="GO" id="GO:0043041">
    <property type="term" value="P:amino acid activation for nonribosomal peptide biosynthetic process"/>
    <property type="evidence" value="ECO:0007669"/>
    <property type="project" value="TreeGrafter"/>
</dbReference>
<comment type="caution">
    <text evidence="10">The sequence shown here is derived from an EMBL/GenBank/DDBJ whole genome shotgun (WGS) entry which is preliminary data.</text>
</comment>
<dbReference type="Gene3D" id="3.30.300.30">
    <property type="match status" value="2"/>
</dbReference>
<dbReference type="SUPFAM" id="SSF47336">
    <property type="entry name" value="ACP-like"/>
    <property type="match status" value="3"/>
</dbReference>
<dbReference type="InterPro" id="IPR045851">
    <property type="entry name" value="AMP-bd_C_sf"/>
</dbReference>
<comment type="pathway">
    <text evidence="2">Siderophore biosynthesis; mycobactin biosynthesis.</text>
</comment>
<dbReference type="InterPro" id="IPR009081">
    <property type="entry name" value="PP-bd_ACP"/>
</dbReference>
<dbReference type="STRING" id="994479.GCA_000194155_07236"/>
<dbReference type="InterPro" id="IPR000873">
    <property type="entry name" value="AMP-dep_synth/lig_dom"/>
</dbReference>
<dbReference type="FunFam" id="3.30.559.10:FF:000023">
    <property type="entry name" value="Non-ribosomal peptide synthetase"/>
    <property type="match status" value="2"/>
</dbReference>
<dbReference type="FunFam" id="3.40.50.12780:FF:000012">
    <property type="entry name" value="Non-ribosomal peptide synthetase"/>
    <property type="match status" value="2"/>
</dbReference>
<evidence type="ECO:0000256" key="4">
    <source>
        <dbReference type="ARBA" id="ARBA00016743"/>
    </source>
</evidence>
<dbReference type="InterPro" id="IPR020845">
    <property type="entry name" value="AMP-binding_CS"/>
</dbReference>
<dbReference type="GO" id="GO:0044550">
    <property type="term" value="P:secondary metabolite biosynthetic process"/>
    <property type="evidence" value="ECO:0007669"/>
    <property type="project" value="TreeGrafter"/>
</dbReference>
<keyword evidence="7" id="KW-0436">Ligase</keyword>
<dbReference type="EMBL" id="PJNB01000001">
    <property type="protein sequence ID" value="PKW16455.1"/>
    <property type="molecule type" value="Genomic_DNA"/>
</dbReference>
<proteinExistence type="inferred from homology"/>
<dbReference type="FunFam" id="1.10.1200.10:FF:000016">
    <property type="entry name" value="Non-ribosomal peptide synthase"/>
    <property type="match status" value="1"/>
</dbReference>
<dbReference type="PROSITE" id="PS50075">
    <property type="entry name" value="CARRIER"/>
    <property type="match status" value="3"/>
</dbReference>
<dbReference type="GO" id="GO:0016874">
    <property type="term" value="F:ligase activity"/>
    <property type="evidence" value="ECO:0007669"/>
    <property type="project" value="UniProtKB-KW"/>
</dbReference>
<dbReference type="Pfam" id="PF00501">
    <property type="entry name" value="AMP-binding"/>
    <property type="match status" value="2"/>
</dbReference>
<feature type="domain" description="Carrier" evidence="9">
    <location>
        <begin position="1"/>
        <end position="75"/>
    </location>
</feature>
<dbReference type="Gene3D" id="3.40.50.12780">
    <property type="entry name" value="N-terminal domain of ligase-like"/>
    <property type="match status" value="2"/>
</dbReference>
<dbReference type="Gene3D" id="3.30.559.10">
    <property type="entry name" value="Chloramphenicol acetyltransferase-like domain"/>
    <property type="match status" value="2"/>
</dbReference>
<dbReference type="InterPro" id="IPR020806">
    <property type="entry name" value="PKS_PP-bd"/>
</dbReference>
<dbReference type="InterPro" id="IPR001242">
    <property type="entry name" value="Condensation_dom"/>
</dbReference>
<dbReference type="InterPro" id="IPR023213">
    <property type="entry name" value="CAT-like_dom_sf"/>
</dbReference>
<sequence>MSAADNALRAEVATALGLAPEEIGEHDDLFELGLDSLGLIRFAGQWRRQGRAVTFDDLAENPTLAGWGAVLGTSGPSFLETEPDTVDERAPFDLATMQHAYWIGRQPGQPFGEVSAHFYVEFDGASVEPLRLQKALDALVARHDMLRVRFLDDGRQQITATSALPAVRVHDLRQRPDYDAELERLREHYTHRRFDVDAGEVFEVALSLLPDGSTRMHVDLDMMAADALSMRILLNDLRALYEDAGTALPPIDYSFPRYLADRATRHDPERARSREWWQQRLPELPGGPGLPLSSEQAGPPRTVRLHHWISPQDKAELITAAQHQGLTPAAALATAFAEVIGAWSTEPRFLLNLPLFDRELLRDDVDLLVGDFSSSILLMVDVSEPMPFVERARGVQANMRAAIGHGAYGGVEVLRDLARLGDGVPVLAPVVYTSALGLGEIYDADLQRCFGTPSWIISQGPQVWLDAQVTELDSGLLLNWDVRADVLAEGTTEAAFEVYRDLINDLIASKDRWTNPVGSLLPPTQATARQSLNNVEPVAPSQLLHEGFFAHVRAHPSAVALVDDGMSLTYAELAERALRVTALLTSHGVGRGDAVAITLPKGPQQIVATLGVLAAGAAYVPISVDQPPQRRSRLHRLAAAAAALTDATYCDAVRSAASEPVLLMSDAAQYPPATALTWVDPAELAYVLFTSGSTGEPKGVEVTHSAAMNTITAINTRFGVGAQDRTLAVSALEFDLSVYDIFGMLSAGGAVVTVDESRRRDAEHWWRLAVGYGVTVWNTAPALLDMLLAAADGGEPALRLVLLGGDWVGLDLPGRLRERAPDCRFVALGGMTEAAIHSTAIEVAEVPASWRSMPWGAPLPGVGCRVVDAQGRDRPDQVTGELWVGGASVARGYRGDPRRTAERFVEHDGRRWYRSGDLARYWPDGTLEFLGRADHQVQVHGYRVELGEVESALAAHPAIGHAVATLIAEPVPRLAAAVSASEAVSEADLLAWLGDRLPPYMVCDHIAVRERLPLTHNGKLDRSAIASLLSQEISPAAAEFQEPEGKLEEMVASVWAELLGVDRIGRNDSFFALGGDSLMATRLVGRLREAGIAGARLAMLFARPVLADFAASLMLGGSDDQTRLHADLDHRHDPFPPTDVQRAYWIGRDERLPLGGVGTYQYTEFDGAEVDLERLERAWQRLVYRHEMLRAIFDDDGAQRILADPPPFRIEVRDATGGDPAPALARLREEKSHRYFDLSRWPLFEVTALHYDTDSGRRTRLAIGLDYIIFDALSIMTLFSELDALYRAPDAELPAIGMSFRDYVLQVEPEPEALERDQRYWLERLAELPPGPALPMTRHPSQVSRPQFCRHQTWLDQRQWQAIRDRARVAGLTPSTVLLTAYAEVLGAWSRQRPLTVTLTLFNRREVDPDIYRVLGDFTSLSLADYRPEQGEPWLAAAGRMQRQLGADLDHRDVAPSWLLRELARRTGNIDAMPVVFTSAIGVGDGVSMDMSPGFPERVWGISQSPQVCLDNQVLESQGGLLVTWDAVDDLFCEGVLPAMFVTYRRLLEWLADHDWTENLPDPLPAGQKQVRDHVNATDRTIPSGLLHAPLFDAPADADAVIWEHDGHRCTLSHGELRDRALRVAGALVRSGVRPGDTVAITLPKGADQIVAAVGVLCAGGVYVPVGVEQPELRRERIYTDAGARLVIDETGGGDRLELSTAVRAEPLGAPVPVEPDSLAYVIFTSGSTGTPKGVEITHDAAVNTIADINSRYSVTADDRVLAVSALDFDLSVYDVFGVLGAGGTVVLPGEDERRDAHRWLELVTRHGVTLWNTVPMLLDMLLTAADLGGRQLPATLRLALVSGDWVALDLGARLAAATDGRCRLVALGGATEASIWSNAYEVGEIDARWSSIPYGLPLANQCYRVVDEQGRDRPEWVAGELWIGGRGVAAGYRGDPARTAEKFVDDRGQRWYRTGDLGRYWPDGTLEFLGRADHQVKIGGHRLELAEIESALESCPGVGNAVVVVTGERRQRVLHGFVERTDGLDTAAVRTGLAQRLPRYAIPARFTLLDVLPLTANGKLDRAALERMADDHGTAGEPPDGAVEKGLAEVWADLLGHPVDDRDANFFGLGGNSLLALRVISAVQQRFGVDVGVRDFLASPTVANLAAEVSRLQMSIMDEYESGVL</sequence>
<dbReference type="InterPro" id="IPR010071">
    <property type="entry name" value="AA_adenyl_dom"/>
</dbReference>
<dbReference type="CDD" id="cd19535">
    <property type="entry name" value="Cyc_NRPS"/>
    <property type="match status" value="2"/>
</dbReference>
<dbReference type="Gene3D" id="1.10.1200.10">
    <property type="entry name" value="ACP-like"/>
    <property type="match status" value="3"/>
</dbReference>
<dbReference type="SUPFAM" id="SSF52777">
    <property type="entry name" value="CoA-dependent acyltransferases"/>
    <property type="match status" value="4"/>
</dbReference>
<dbReference type="CDD" id="cd12114">
    <property type="entry name" value="A_NRPS_TlmIV_like"/>
    <property type="match status" value="1"/>
</dbReference>
<name>A0A2N3Y0L3_SACSN</name>
<dbReference type="NCBIfam" id="TIGR01733">
    <property type="entry name" value="AA-adenyl-dom"/>
    <property type="match status" value="2"/>
</dbReference>
<keyword evidence="6" id="KW-0597">Phosphoprotein</keyword>
<evidence type="ECO:0000313" key="11">
    <source>
        <dbReference type="Proteomes" id="UP000233786"/>
    </source>
</evidence>
<dbReference type="Pfam" id="PF13193">
    <property type="entry name" value="AMP-binding_C"/>
    <property type="match status" value="2"/>
</dbReference>
<keyword evidence="11" id="KW-1185">Reference proteome</keyword>
<dbReference type="InterPro" id="IPR036736">
    <property type="entry name" value="ACP-like_sf"/>
</dbReference>
<gene>
    <name evidence="10" type="ORF">A8926_4288</name>
</gene>
<feature type="domain" description="Carrier" evidence="9">
    <location>
        <begin position="2079"/>
        <end position="2154"/>
    </location>
</feature>
<dbReference type="OrthoDB" id="2472181at2"/>
<dbReference type="Gene3D" id="3.30.559.30">
    <property type="entry name" value="Nonribosomal peptide synthetase, condensation domain"/>
    <property type="match status" value="2"/>
</dbReference>
<dbReference type="InterPro" id="IPR042099">
    <property type="entry name" value="ANL_N_sf"/>
</dbReference>
<comment type="similarity">
    <text evidence="3">Belongs to the ATP-dependent AMP-binding enzyme family. MbtB subfamily.</text>
</comment>